<gene>
    <name evidence="1" type="ORF">RhiirC2_782424</name>
</gene>
<evidence type="ECO:0000313" key="2">
    <source>
        <dbReference type="Proteomes" id="UP000233469"/>
    </source>
</evidence>
<evidence type="ECO:0000313" key="1">
    <source>
        <dbReference type="EMBL" id="PKK68307.1"/>
    </source>
</evidence>
<dbReference type="EMBL" id="LLXL01000855">
    <property type="protein sequence ID" value="PKK68307.1"/>
    <property type="molecule type" value="Genomic_DNA"/>
</dbReference>
<dbReference type="AlphaFoldDB" id="A0A2N1N353"/>
<dbReference type="Proteomes" id="UP000233469">
    <property type="component" value="Unassembled WGS sequence"/>
</dbReference>
<reference evidence="1 2" key="2">
    <citation type="submission" date="2017-10" db="EMBL/GenBank/DDBJ databases">
        <title>Extensive intraspecific genome diversity in a model arbuscular mycorrhizal fungus.</title>
        <authorList>
            <person name="Chen E.C.H."/>
            <person name="Morin E."/>
            <person name="Baudet D."/>
            <person name="Noel J."/>
            <person name="Ndikumana S."/>
            <person name="Charron P."/>
            <person name="St-Onge C."/>
            <person name="Giorgi J."/>
            <person name="Grigoriev I.V."/>
            <person name="Roux C."/>
            <person name="Martin F.M."/>
            <person name="Corradi N."/>
        </authorList>
    </citation>
    <scope>NUCLEOTIDE SEQUENCE [LARGE SCALE GENOMIC DNA]</scope>
    <source>
        <strain evidence="1 2">C2</strain>
    </source>
</reference>
<dbReference type="VEuPathDB" id="FungiDB:FUN_022874"/>
<sequence>MSDNEILQPIQQKLSIQIVDDKVTKYWNTNDADEYIKPLEWWKTHSTEYPEPPMYSGQFSPM</sequence>
<organism evidence="1 2">
    <name type="scientific">Rhizophagus irregularis</name>
    <dbReference type="NCBI Taxonomy" id="588596"/>
    <lineage>
        <taxon>Eukaryota</taxon>
        <taxon>Fungi</taxon>
        <taxon>Fungi incertae sedis</taxon>
        <taxon>Mucoromycota</taxon>
        <taxon>Glomeromycotina</taxon>
        <taxon>Glomeromycetes</taxon>
        <taxon>Glomerales</taxon>
        <taxon>Glomeraceae</taxon>
        <taxon>Rhizophagus</taxon>
    </lineage>
</organism>
<comment type="caution">
    <text evidence="1">The sequence shown here is derived from an EMBL/GenBank/DDBJ whole genome shotgun (WGS) entry which is preliminary data.</text>
</comment>
<reference evidence="1 2" key="1">
    <citation type="submission" date="2016-04" db="EMBL/GenBank/DDBJ databases">
        <title>Genome analyses suggest a sexual origin of heterokaryosis in a supposedly ancient asexual fungus.</title>
        <authorList>
            <person name="Ropars J."/>
            <person name="Sedzielewska K."/>
            <person name="Noel J."/>
            <person name="Charron P."/>
            <person name="Farinelli L."/>
            <person name="Marton T."/>
            <person name="Kruger M."/>
            <person name="Pelin A."/>
            <person name="Brachmann A."/>
            <person name="Corradi N."/>
        </authorList>
    </citation>
    <scope>NUCLEOTIDE SEQUENCE [LARGE SCALE GENOMIC DNA]</scope>
    <source>
        <strain evidence="1 2">C2</strain>
    </source>
</reference>
<protein>
    <submittedName>
        <fullName evidence="1">Uncharacterized protein</fullName>
    </submittedName>
</protein>
<proteinExistence type="predicted"/>
<accession>A0A2N1N353</accession>
<name>A0A2N1N353_9GLOM</name>